<dbReference type="InterPro" id="IPR007137">
    <property type="entry name" value="DUF348"/>
</dbReference>
<dbReference type="GO" id="GO:0019867">
    <property type="term" value="C:outer membrane"/>
    <property type="evidence" value="ECO:0007669"/>
    <property type="project" value="InterPro"/>
</dbReference>
<dbReference type="PANTHER" id="PTHR39160:SF4">
    <property type="entry name" value="RESUSCITATION-PROMOTING FACTOR RPFB"/>
    <property type="match status" value="1"/>
</dbReference>
<dbReference type="Proteomes" id="UP000186112">
    <property type="component" value="Unassembled WGS sequence"/>
</dbReference>
<dbReference type="InterPro" id="IPR036908">
    <property type="entry name" value="RlpA-like_sf"/>
</dbReference>
<evidence type="ECO:0000256" key="1">
    <source>
        <dbReference type="ARBA" id="ARBA00022729"/>
    </source>
</evidence>
<protein>
    <submittedName>
        <fullName evidence="4">Cell wall-binding protein YocH</fullName>
    </submittedName>
</protein>
<feature type="domain" description="G5" evidence="3">
    <location>
        <begin position="144"/>
        <end position="224"/>
    </location>
</feature>
<evidence type="ECO:0000313" key="4">
    <source>
        <dbReference type="EMBL" id="OLS02296.1"/>
    </source>
</evidence>
<dbReference type="SMART" id="SM01208">
    <property type="entry name" value="G5"/>
    <property type="match status" value="1"/>
</dbReference>
<gene>
    <name evidence="4" type="primary">yocH</name>
    <name evidence="4" type="ORF">TICRE_16820</name>
</gene>
<keyword evidence="1" id="KW-0732">Signal</keyword>
<comment type="caution">
    <text evidence="4">The sequence shown here is derived from an EMBL/GenBank/DDBJ whole genome shotgun (WGS) entry which is preliminary data.</text>
</comment>
<keyword evidence="5" id="KW-1185">Reference proteome</keyword>
<dbReference type="GO" id="GO:0004553">
    <property type="term" value="F:hydrolase activity, hydrolyzing O-glycosyl compounds"/>
    <property type="evidence" value="ECO:0007669"/>
    <property type="project" value="InterPro"/>
</dbReference>
<dbReference type="RefSeq" id="WP_075727033.1">
    <property type="nucleotide sequence ID" value="NZ_LTDM01000032.1"/>
</dbReference>
<dbReference type="Pfam" id="PF03990">
    <property type="entry name" value="DUF348"/>
    <property type="match status" value="2"/>
</dbReference>
<evidence type="ECO:0000256" key="2">
    <source>
        <dbReference type="SAM" id="MobiDB-lite"/>
    </source>
</evidence>
<evidence type="ECO:0000259" key="3">
    <source>
        <dbReference type="PROSITE" id="PS51109"/>
    </source>
</evidence>
<dbReference type="Pfam" id="PF06725">
    <property type="entry name" value="3D"/>
    <property type="match status" value="1"/>
</dbReference>
<dbReference type="EMBL" id="LTDM01000032">
    <property type="protein sequence ID" value="OLS02296.1"/>
    <property type="molecule type" value="Genomic_DNA"/>
</dbReference>
<feature type="region of interest" description="Disordered" evidence="2">
    <location>
        <begin position="242"/>
        <end position="274"/>
    </location>
</feature>
<dbReference type="SUPFAM" id="SSF50685">
    <property type="entry name" value="Barwin-like endoglucanases"/>
    <property type="match status" value="1"/>
</dbReference>
<dbReference type="InterPro" id="IPR051933">
    <property type="entry name" value="Resuscitation_pf_RpfB"/>
</dbReference>
<reference evidence="4 5" key="1">
    <citation type="submission" date="2016-02" db="EMBL/GenBank/DDBJ databases">
        <title>Genome sequence of Tissierella creatinophila DSM 6911.</title>
        <authorList>
            <person name="Poehlein A."/>
            <person name="Daniel R."/>
        </authorList>
    </citation>
    <scope>NUCLEOTIDE SEQUENCE [LARGE SCALE GENOMIC DNA]</scope>
    <source>
        <strain evidence="4 5">DSM 6911</strain>
    </source>
</reference>
<dbReference type="InterPro" id="IPR011098">
    <property type="entry name" value="G5_dom"/>
</dbReference>
<organism evidence="4 5">
    <name type="scientific">Tissierella creatinophila DSM 6911</name>
    <dbReference type="NCBI Taxonomy" id="1123403"/>
    <lineage>
        <taxon>Bacteria</taxon>
        <taxon>Bacillati</taxon>
        <taxon>Bacillota</taxon>
        <taxon>Tissierellia</taxon>
        <taxon>Tissierellales</taxon>
        <taxon>Tissierellaceae</taxon>
        <taxon>Tissierella</taxon>
    </lineage>
</organism>
<dbReference type="Pfam" id="PF07501">
    <property type="entry name" value="G5"/>
    <property type="match status" value="1"/>
</dbReference>
<dbReference type="GO" id="GO:0009254">
    <property type="term" value="P:peptidoglycan turnover"/>
    <property type="evidence" value="ECO:0007669"/>
    <property type="project" value="InterPro"/>
</dbReference>
<name>A0A1U7M4T4_TISCR</name>
<dbReference type="OrthoDB" id="9798935at2"/>
<proteinExistence type="predicted"/>
<dbReference type="PANTHER" id="PTHR39160">
    <property type="entry name" value="CELL WALL-BINDING PROTEIN YOCH"/>
    <property type="match status" value="1"/>
</dbReference>
<dbReference type="PROSITE" id="PS51109">
    <property type="entry name" value="G5"/>
    <property type="match status" value="1"/>
</dbReference>
<dbReference type="AlphaFoldDB" id="A0A1U7M4T4"/>
<dbReference type="Gene3D" id="2.40.40.10">
    <property type="entry name" value="RlpA-like domain"/>
    <property type="match status" value="1"/>
</dbReference>
<accession>A0A1U7M4T4</accession>
<dbReference type="CDD" id="cd22786">
    <property type="entry name" value="DPBB_YuiC-like"/>
    <property type="match status" value="1"/>
</dbReference>
<sequence>MKSFKILNSKKVQLLILLSLVLTLTLGVYVYSGKEISLEVDGNKTDMVSYSKTVEEFLQKEEVDFQEGAYINLPLETKIEDNLNIVIINPKTYIIKEKNSLKEVRSIYETVGEVIKDQRIELGKLDYTAPAPAERIEEDTTIEIFRVKEEVVVTKSKIPFESIKENSNSIYKGELKLKQKGIEGELTTHTNHKYVNDKLTESTVLKEEVTVEKKDKIVLVGTKAKPAPKPVVKTAVKVNARAKTTTTTAPKTTVKKPTTSKTPSRSSSSRVRSSMVMTATAYDLSYQSTGKRPGDNGYGITASGMKARPGVVAVDPRVIPLGTKLYVEGYGNAIAGDTGGAIKGKRIDLFFNSHKQAMNFGRRSVKVQILR</sequence>
<dbReference type="Gene3D" id="2.20.230.10">
    <property type="entry name" value="Resuscitation-promoting factor rpfb"/>
    <property type="match status" value="1"/>
</dbReference>
<evidence type="ECO:0000313" key="5">
    <source>
        <dbReference type="Proteomes" id="UP000186112"/>
    </source>
</evidence>
<dbReference type="InterPro" id="IPR010611">
    <property type="entry name" value="3D_dom"/>
</dbReference>